<dbReference type="PANTHER" id="PTHR47843">
    <property type="entry name" value="BTB DOMAIN-CONTAINING PROTEIN-RELATED"/>
    <property type="match status" value="1"/>
</dbReference>
<dbReference type="InterPro" id="IPR011333">
    <property type="entry name" value="SKP1/BTB/POZ_sf"/>
</dbReference>
<accession>A0AAN8ESI7</accession>
<proteinExistence type="predicted"/>
<dbReference type="CDD" id="cd18186">
    <property type="entry name" value="BTB_POZ_ZBTB_KLHL-like"/>
    <property type="match status" value="1"/>
</dbReference>
<dbReference type="PANTHER" id="PTHR47843:SF2">
    <property type="entry name" value="BTB DOMAIN-CONTAINING PROTEIN"/>
    <property type="match status" value="1"/>
</dbReference>
<organism evidence="2 3">
    <name type="scientific">Knufia fluminis</name>
    <dbReference type="NCBI Taxonomy" id="191047"/>
    <lineage>
        <taxon>Eukaryota</taxon>
        <taxon>Fungi</taxon>
        <taxon>Dikarya</taxon>
        <taxon>Ascomycota</taxon>
        <taxon>Pezizomycotina</taxon>
        <taxon>Eurotiomycetes</taxon>
        <taxon>Chaetothyriomycetidae</taxon>
        <taxon>Chaetothyriales</taxon>
        <taxon>Trichomeriaceae</taxon>
        <taxon>Knufia</taxon>
    </lineage>
</organism>
<dbReference type="EMBL" id="JAKLMC020000002">
    <property type="protein sequence ID" value="KAK5957777.1"/>
    <property type="molecule type" value="Genomic_DNA"/>
</dbReference>
<dbReference type="InterPro" id="IPR000210">
    <property type="entry name" value="BTB/POZ_dom"/>
</dbReference>
<evidence type="ECO:0000259" key="1">
    <source>
        <dbReference type="PROSITE" id="PS50097"/>
    </source>
</evidence>
<gene>
    <name evidence="2" type="ORF">OHC33_000966</name>
</gene>
<dbReference type="PROSITE" id="PS50097">
    <property type="entry name" value="BTB"/>
    <property type="match status" value="1"/>
</dbReference>
<evidence type="ECO:0000313" key="3">
    <source>
        <dbReference type="Proteomes" id="UP001316803"/>
    </source>
</evidence>
<protein>
    <recommendedName>
        <fullName evidence="1">BTB domain-containing protein</fullName>
    </recommendedName>
</protein>
<name>A0AAN8ESI7_9EURO</name>
<evidence type="ECO:0000313" key="2">
    <source>
        <dbReference type="EMBL" id="KAK5957777.1"/>
    </source>
</evidence>
<comment type="caution">
    <text evidence="2">The sequence shown here is derived from an EMBL/GenBank/DDBJ whole genome shotgun (WGS) entry which is preliminary data.</text>
</comment>
<reference evidence="2 3" key="1">
    <citation type="submission" date="2022-12" db="EMBL/GenBank/DDBJ databases">
        <title>Genomic features and morphological characterization of a novel Knufia sp. strain isolated from spacecraft assembly facility.</title>
        <authorList>
            <person name="Teixeira M."/>
            <person name="Chander A.M."/>
            <person name="Stajich J.E."/>
            <person name="Venkateswaran K."/>
        </authorList>
    </citation>
    <scope>NUCLEOTIDE SEQUENCE [LARGE SCALE GENOMIC DNA]</scope>
    <source>
        <strain evidence="2 3">FJI-L2-BK-P2</strain>
    </source>
</reference>
<dbReference type="Pfam" id="PF00651">
    <property type="entry name" value="BTB"/>
    <property type="match status" value="1"/>
</dbReference>
<feature type="domain" description="BTB" evidence="1">
    <location>
        <begin position="30"/>
        <end position="94"/>
    </location>
</feature>
<dbReference type="Proteomes" id="UP001316803">
    <property type="component" value="Unassembled WGS sequence"/>
</dbReference>
<keyword evidence="3" id="KW-1185">Reference proteome</keyword>
<dbReference type="SUPFAM" id="SSF54695">
    <property type="entry name" value="POZ domain"/>
    <property type="match status" value="1"/>
</dbReference>
<dbReference type="AlphaFoldDB" id="A0AAN8ESI7"/>
<dbReference type="Gene3D" id="3.30.710.10">
    <property type="entry name" value="Potassium Channel Kv1.1, Chain A"/>
    <property type="match status" value="1"/>
</dbReference>
<sequence length="250" mass="28339">MPSTTNPSAIATSVRPPKHPMLPSQLAQQEIIKVLVGPDRHVYKLPKDPLISTVSYFEASLKECWNNKDNEIVLEDVQRDLFEILIDYVYTGSLPEYFSKAYLAGTRYGIIDLIRLYGLADRFMLSTMKNDIIDLEFRALVEGDCAWDFQGLLDVFEAELSSTPLYQLALKSSVRLFMKTSTQEVRQDMEDTMAALVEYPDLSHDVLKAISQFVKKPWPAVAKSHPCDFHDHSEGDECEGGWVLEQGKEA</sequence>